<proteinExistence type="predicted"/>
<reference evidence="2" key="1">
    <citation type="submission" date="2025-08" db="UniProtKB">
        <authorList>
            <consortium name="RefSeq"/>
        </authorList>
    </citation>
    <scope>IDENTIFICATION</scope>
    <source>
        <tissue evidence="2">Blood</tissue>
    </source>
</reference>
<sequence length="3297" mass="370677">METERSSLVARGLETPKKDLQLRVTPSEVKFLDALAGKVYRLPVTVHNLGRCNQKIRFQDPVKPQFKLLLTNLDKALASGLQTTAIVEYHPDKDEDTFDQLLISVGNKTLEIPLIGLIPSCQLEIESEVNFGILVANNKVHCKEINIVNHGTVPGMFKTEYQGQLPIVFFPNNGIVQPKSSMVIKVDFCADQPIIVNEVAKVSLQDRPDVFLNIKAHVVEQIIELLNMSNGAKLKCIRFGSVFFGASKIEQALLYNNSPEPINWVAIMQDDSVGEELGTNTRQRTDVALNNLTYLRKIKDIDVTTFISCVPNEGRLLPYQKIIITFCFSPKLIIDGQMNNDPSHRQDYAVFLRFESVGSKDGFLRDDNSKTIKSDQFQKVELALTGSGLPVLLQFDPGRVLNFAPCFIGGRSEIQCVMQNRSESLPVMYHFKKTAHFKIDPQRGKIDEGSMQNVTCSFIPHQVGVFNVKQFIEIIGSVADETLQSSSLKPFHQICLYFSSVCKSSTKKVVMKINPGISPLVSNPTGQFVVENLVEYKDHAPVAMLQSTATQIHNHSTNKELIKDAMIAFPNDRAASIRSGDEHKHFRTIFTKIPRYTYVDPDFAYTEFEKIDKKAHENSYTRYIKYLRNVRLQKQAQRKHTYSYNDIDIGLQPASGLKSPTLSEAEIEEELSSAQCRIKCNQLLSTRNIASKETKSLRRKVLKGLKSEPSTAHEKHDCGLILTPKLIHQVIVGPSVLNFGDVCVNSTNTRLLHVINMLPMHILIQLDVNLVELRKTNQFSYVIPPTASTYISVVFESPSIGKFWKSFIFTVNNIPSGHILVMAVVLPVRLELSSNELVLIPHGFLVKTCFRGTVRLYNHQNYFVKFAWQPVNAGKRIAFSIRPAKGTVEPHSSLECEVTWQPDFDSPEKGEFLLHIDEGNTLTLKCFARLGHTKVRFLETSLSFSNSPQGLTTWRKATLHNVGPNHAYFKICDQSLLSTINIIPSQGIIPLGGLTVLNISCTSTVAEKFDTRAKVAIRHGNDIDLRIGGSVEIADVEISPDVFNFSGTYVGATQIIPFLVKNKGITRARVEFNLEDFEGFSVHFKDKSGKFTDPAFPAIYFLELEKETSLECGMVFSPKEVATYKFSIQVRINFFAASELYTQCCKSNTAMIPKTAPLIRPCYIQATVLQAPLRLSSTDFMFEILSHTMDPNNRITKTQDLVLHNVSKKDVKWTLKTSNTGKLFKNGIFKFSMLSGTLRPNEECNVSINFCPKLPRKYTADIPVRLNDNPLCYRMLCLVGEVKLPKLLFDPPFIFFTPVPLNVTTVMDINILPQSYFRDSTLSVQIPPATLLNGDEIQPLSANFPKGQVITGSPSGTNAALTCHFSFKSSKPVSFFTHVLFCDNSDNRFSLPVAATAENCILTIYSYMAIHLDKQKIIVKNDKDASSVKTEGKVLLPSRQARLPSPAPSKFSDAGTAKGRLFVGMEIIPERLESGRSKMSRRGNRSVEKEAKNEQFFFLEEGTKTYSFFQKVVDAAQTWFSLFGWPEGPHSLSIPETIRRDVYKIQFKSSAISPQKFSRQNDFSRYNKTIYDVMLHLSGKMLPGISSSQSLPVNYPERVIQLHLQHSLLLDFLNAQGACVSHILPEFLLELEDYKKWIEITSSTNTSPKFTSIPKEKSTIIIDMTKFEAWSKRSWTDVFLQIYKVLVLSRVVPHSINNLPPIHVQNSPKVNPCFVSSNIYSNSERILLSWMNTNYENSRHVIWKNCQKGVIPSERWIVNFDRDLVDGLVFATLLGAYCPFLIESHFVNMYTQPKSSEQYLHNCLIIVNVLREIGFDMDIQATDICDPNPILMLMFCVYMYERLPTYLPKKVVPFHCTLHDTVLTEILLKNPGFKRLVYNATIVGRDASDFSLSQEGNVVTISPKNQTTITLKFTSHFLHPAEASLLLISKPKNGIGGSTMTFALKGEVLSFKAIAIIKCRSPCYKWKEITVNVKNPFHAAGDFSVILVESSTLISLPSQLTETGQFVDHMNDGGAVSSGECDVAEGSFHAPNALKTSIKSHFIKEFFCSTHTLHLGPKGTSNLELFFLPFDMHTRYCVIILSNKKIGELIYVLEGKGMLPLPSRLFPLDSSTPLDFSSSPDKVPTNKDPVLYLKSKFHQILVVDLKLPLINEAKEKALTFAAQQQISKIEYEKRLITGTLESSSIRVAVALLGLSKIETCTLFNISKLKKPNSISYNTELSLPQHFNFPNTVCIPQVPGTQVKLTQSQGINSANKTASCAKLLIPTVPTPFSVVIHSCLSVNLRTESRAGPVHSVRTAPARSPQGRGRQGAAGAETARRLQTAAGTLRAASSAMFAGVRRVAAQNLGYPGFAGAGRGWPRAGASRSELAGLGWGRGPGRAADEYVPVPLYFVPDCPGRYPCKILLTSKYDVRVYCIEGVVNEEHAEARFDFETPAFKALTHNIPINNETNNEWKYQVTIEGKWFYGPPVLHVGPGETAHYPLTFKPILECVIMGRLILQNEDGMEHVFDIKGIGKRPLALEHITVNCQVGEKTNISIMVPNYTLTMLTFKVSSDLPMVWGKPDITIDPDNPAPYILHVCPWKRGVFKGSISFSVKSKQKNNPQKDSDQDKDEDLIPFFMKSLSEPSNRFNEELSDGTINNYRVWYYLEIHSTPAPPLKTTQVEGAALDNVCIKIPLFNPKRKIIHIKVQLSSAAFSGNRKLSLFPLQSVKSVIRYTPATTDCKEESIIFQPHTGIEFWYLLKVTTDGPEPTILPELNCDLGKFATEIIHLDNPTHETLELQATNSNPDHFVLEINRSPCTQLIIPPHSTRDMLVHFRPSALGRDGHQTSIVFHCTQFKDWIFYLSGVGLFPQPQEIETVTTYLHFQSSILIPFQNPTKDDVLIDIMLTAHEKPKNLVMAQYWDSFFEKTSAFKFRGLSHTKEIALPPKGTLDIQVLFVPQVMKLQKTMVVVQMKKVNRGSWLIDNFNEPHKEVKRSMGLDSAEVQEICWIYPIIGFPQAPYPKCPQVVINCQSRKQVEEEVEVTVDGDFSGQNPILDLTDFIVIPKRESYNLYEDADDTSMKREFEYEIQFESEAVKANLESCVALYLMKKSYDMKNERITLVFSLIFAPKKPLTSHVMLAVECLTYGIWRFPMMLVATEPDVDDVIDIEGVGLFKESTIDLRLTSQTRNPEPFTAYFLPGSDPEFYVKPQIGELLPYEEGTEGTLIIVAFKPQMYSRKYKAKLVIETADMYWLYDINGLPPATIPPINVKAKIDNTNKMFDRKPVHRRNFIYENSQLIRTGVSSTIKGAPLMLKKK</sequence>
<dbReference type="RefSeq" id="XP_074215070.1">
    <property type="nucleotide sequence ID" value="XM_074358969.1"/>
</dbReference>
<protein>
    <submittedName>
        <fullName evidence="2">Cilia- and flagella-associated protein 47</fullName>
    </submittedName>
</protein>
<keyword evidence="2" id="KW-0969">Cilium</keyword>
<keyword evidence="1" id="KW-1185">Reference proteome</keyword>
<evidence type="ECO:0000313" key="2">
    <source>
        <dbReference type="RefSeq" id="XP_074215070.1"/>
    </source>
</evidence>
<keyword evidence="2" id="KW-0966">Cell projection</keyword>
<evidence type="ECO:0000313" key="1">
    <source>
        <dbReference type="Proteomes" id="UP001732780"/>
    </source>
</evidence>
<keyword evidence="2" id="KW-0282">Flagellum</keyword>
<gene>
    <name evidence="2" type="primary">CFAP47</name>
</gene>
<name>A0AC58PYG1_CAMBA</name>
<accession>A0AC58PYG1</accession>
<organism evidence="1 2">
    <name type="scientific">Camelus bactrianus</name>
    <name type="common">Bactrian camel</name>
    <dbReference type="NCBI Taxonomy" id="9837"/>
    <lineage>
        <taxon>Eukaryota</taxon>
        <taxon>Metazoa</taxon>
        <taxon>Chordata</taxon>
        <taxon>Craniata</taxon>
        <taxon>Vertebrata</taxon>
        <taxon>Euteleostomi</taxon>
        <taxon>Mammalia</taxon>
        <taxon>Eutheria</taxon>
        <taxon>Laurasiatheria</taxon>
        <taxon>Artiodactyla</taxon>
        <taxon>Tylopoda</taxon>
        <taxon>Camelidae</taxon>
        <taxon>Camelus</taxon>
    </lineage>
</organism>
<dbReference type="Proteomes" id="UP001732780">
    <property type="component" value="Chromosome X"/>
</dbReference>